<reference evidence="1" key="1">
    <citation type="submission" date="2020-03" db="EMBL/GenBank/DDBJ databases">
        <title>The deep terrestrial virosphere.</title>
        <authorList>
            <person name="Holmfeldt K."/>
            <person name="Nilsson E."/>
            <person name="Simone D."/>
            <person name="Lopez-Fernandez M."/>
            <person name="Wu X."/>
            <person name="de Brujin I."/>
            <person name="Lundin D."/>
            <person name="Andersson A."/>
            <person name="Bertilsson S."/>
            <person name="Dopson M."/>
        </authorList>
    </citation>
    <scope>NUCLEOTIDE SEQUENCE</scope>
    <source>
        <strain evidence="1">MM415B04765</strain>
    </source>
</reference>
<name>A0A6M3LD45_9ZZZZ</name>
<dbReference type="EMBL" id="MT143051">
    <property type="protein sequence ID" value="QJA92249.1"/>
    <property type="molecule type" value="Genomic_DNA"/>
</dbReference>
<protein>
    <submittedName>
        <fullName evidence="1">Uncharacterized protein</fullName>
    </submittedName>
</protein>
<gene>
    <name evidence="1" type="ORF">MM415B04765_0002</name>
</gene>
<organism evidence="1">
    <name type="scientific">viral metagenome</name>
    <dbReference type="NCBI Taxonomy" id="1070528"/>
    <lineage>
        <taxon>unclassified sequences</taxon>
        <taxon>metagenomes</taxon>
        <taxon>organismal metagenomes</taxon>
    </lineage>
</organism>
<sequence length="80" mass="9356">MDKAYEDLKFAEEILSTSKTCENCWFYRSGMVLNRYHCALYSSECATQVFNHKELPSRWTSFEDGEEMDRLVMGRAVAVE</sequence>
<proteinExistence type="predicted"/>
<dbReference type="AlphaFoldDB" id="A0A6M3LD45"/>
<accession>A0A6M3LD45</accession>
<evidence type="ECO:0000313" key="1">
    <source>
        <dbReference type="EMBL" id="QJA92249.1"/>
    </source>
</evidence>